<protein>
    <submittedName>
        <fullName evidence="1">Uncharacterized protein</fullName>
    </submittedName>
</protein>
<organism evidence="1 2">
    <name type="scientific">Aedes albopictus</name>
    <name type="common">Asian tiger mosquito</name>
    <name type="synonym">Stegomyia albopicta</name>
    <dbReference type="NCBI Taxonomy" id="7160"/>
    <lineage>
        <taxon>Eukaryota</taxon>
        <taxon>Metazoa</taxon>
        <taxon>Ecdysozoa</taxon>
        <taxon>Arthropoda</taxon>
        <taxon>Hexapoda</taxon>
        <taxon>Insecta</taxon>
        <taxon>Pterygota</taxon>
        <taxon>Neoptera</taxon>
        <taxon>Endopterygota</taxon>
        <taxon>Diptera</taxon>
        <taxon>Nematocera</taxon>
        <taxon>Culicoidea</taxon>
        <taxon>Culicidae</taxon>
        <taxon>Culicinae</taxon>
        <taxon>Aedini</taxon>
        <taxon>Aedes</taxon>
        <taxon>Stegomyia</taxon>
    </lineage>
</organism>
<name>A0ABM1Z206_AEDAL</name>
<keyword evidence="2" id="KW-1185">Reference proteome</keyword>
<reference evidence="1" key="2">
    <citation type="submission" date="2025-05" db="UniProtKB">
        <authorList>
            <consortium name="EnsemblMetazoa"/>
        </authorList>
    </citation>
    <scope>IDENTIFICATION</scope>
    <source>
        <strain evidence="1">Foshan</strain>
    </source>
</reference>
<dbReference type="RefSeq" id="XP_019561475.3">
    <property type="nucleotide sequence ID" value="XM_019705930.3"/>
</dbReference>
<evidence type="ECO:0000313" key="1">
    <source>
        <dbReference type="EnsemblMetazoa" id="AALFPA23_014252.P20717"/>
    </source>
</evidence>
<proteinExistence type="predicted"/>
<dbReference type="GeneID" id="109429926"/>
<dbReference type="Proteomes" id="UP000069940">
    <property type="component" value="Unassembled WGS sequence"/>
</dbReference>
<dbReference type="EnsemblMetazoa" id="AALFPA23_014252.R20717">
    <property type="protein sequence ID" value="AALFPA23_014252.P20717"/>
    <property type="gene ID" value="AALFPA23_014252"/>
</dbReference>
<accession>A0ABM1Z206</accession>
<reference evidence="2" key="1">
    <citation type="journal article" date="2015" name="Proc. Natl. Acad. Sci. U.S.A.">
        <title>Genome sequence of the Asian Tiger mosquito, Aedes albopictus, reveals insights into its biology, genetics, and evolution.</title>
        <authorList>
            <person name="Chen X.G."/>
            <person name="Jiang X."/>
            <person name="Gu J."/>
            <person name="Xu M."/>
            <person name="Wu Y."/>
            <person name="Deng Y."/>
            <person name="Zhang C."/>
            <person name="Bonizzoni M."/>
            <person name="Dermauw W."/>
            <person name="Vontas J."/>
            <person name="Armbruster P."/>
            <person name="Huang X."/>
            <person name="Yang Y."/>
            <person name="Zhang H."/>
            <person name="He W."/>
            <person name="Peng H."/>
            <person name="Liu Y."/>
            <person name="Wu K."/>
            <person name="Chen J."/>
            <person name="Lirakis M."/>
            <person name="Topalis P."/>
            <person name="Van Leeuwen T."/>
            <person name="Hall A.B."/>
            <person name="Jiang X."/>
            <person name="Thorpe C."/>
            <person name="Mueller R.L."/>
            <person name="Sun C."/>
            <person name="Waterhouse R.M."/>
            <person name="Yan G."/>
            <person name="Tu Z.J."/>
            <person name="Fang X."/>
            <person name="James A.A."/>
        </authorList>
    </citation>
    <scope>NUCLEOTIDE SEQUENCE [LARGE SCALE GENOMIC DNA]</scope>
    <source>
        <strain evidence="2">Foshan</strain>
    </source>
</reference>
<sequence>MTPTRGKKRLAALNYGQRRRRLRHLASYASSVDSPKTLLSVQQPTIVRPPPLQQWRRDPGHDSNNNVPIINPSGKSYLVGAIVYKTLEDDLRLHVFDQYIVKVRREELTGSTIETIASEFASAATGKLTCVTSVYLAQRQVPVNCTGERQLELERKAYWRVNSNYRTNVNFQRRYIEAVRYEYGPTVGGSYSYKSTACLNV</sequence>
<evidence type="ECO:0000313" key="2">
    <source>
        <dbReference type="Proteomes" id="UP000069940"/>
    </source>
</evidence>